<feature type="domain" description="Heterokaryon incompatibility" evidence="1">
    <location>
        <begin position="45"/>
        <end position="175"/>
    </location>
</feature>
<sequence>MSGNMLFKYPAIGLHKTEIRLFRLLPGETLAGVFSVHDLTRDPHFTALSYTWGPPHPTREIYIQGQNFTIRENLWQFLHSFRSNTDVWLWIDQICIDQTTINERNHQVGLMATIYQKAANVLVWLGSKADGSDEAIEAINSRASLTGRPESSQYGAPVQTLFQRPYWNRLWILQEVLMGHNILVLCGSQICNWKALEYLFLPTESDGEDYPAAIIEISTFASSLIEEKASFQGGAERRLSYMLETFAQLHCEDVRDRVYGLLSLVRQSGTIPVDYSKTAAEVFFTAVQKVVEDESYISLNGHFDISRHLRDCMALVDISDSEIFSFVEKELGKRRKITSFEMKESGFKLEVDFERDNSEAKCDFCSLFRNCWPKDSPGHNIQLKRDQSATLISGQADSGLIHAISISGSPGYPQLPNRDSDVLFNILQLWLQECDANHIGSQRALQLGIPTRLIDVGTTEYPRLRLLETPRNADHREHYRKYIALSRPWDISSKHSFFKTIKLNSDGSKQDVKTLQYSDLPTDFQGAVEITRKLGVRYLWIDDICISYDSRTNWAIESDGLEDIYSSAYCAISAHQSTDQQGGVWEGILPQDVTASPSPYQEVSYTCEHRDRGGLESVTSNPRGWYIEEFKSARRRISFTQSEILFRCRNGDRCGAVATQDHATKAEKEEAITTREGQYQDLYRQYSELTFSSMADRAVAIRGLEKRLAAEFVAFGYFGILSNSRRGGLFLSSLLWCRKQDDPMTPIDFEEGKMKVPTWSWLAYKGSIDYLLRRESPEIQWEEEDVCNLITKSSDKSNGTAGSSEGSVLRVRTRRFVESAEREGEYMIKYDSERTASSDGNGFHCVLIARTKRTAQSVERICYILVVARGKRTGEGERPMYERLGAGYILESYIEKDEHYTEGWLC</sequence>
<comment type="caution">
    <text evidence="2">The sequence shown here is derived from an EMBL/GenBank/DDBJ whole genome shotgun (WGS) entry which is preliminary data.</text>
</comment>
<name>A0ABR4CQ35_9HELO</name>
<dbReference type="EMBL" id="JAZHXI010000005">
    <property type="protein sequence ID" value="KAL2071907.1"/>
    <property type="molecule type" value="Genomic_DNA"/>
</dbReference>
<accession>A0ABR4CQ35</accession>
<dbReference type="PANTHER" id="PTHR24148">
    <property type="entry name" value="ANKYRIN REPEAT DOMAIN-CONTAINING PROTEIN 39 HOMOLOG-RELATED"/>
    <property type="match status" value="1"/>
</dbReference>
<protein>
    <recommendedName>
        <fullName evidence="1">Heterokaryon incompatibility domain-containing protein</fullName>
    </recommendedName>
</protein>
<evidence type="ECO:0000313" key="3">
    <source>
        <dbReference type="Proteomes" id="UP001595075"/>
    </source>
</evidence>
<gene>
    <name evidence="2" type="ORF">VTL71DRAFT_13142</name>
</gene>
<feature type="domain" description="Heterokaryon incompatibility" evidence="1">
    <location>
        <begin position="482"/>
        <end position="628"/>
    </location>
</feature>
<proteinExistence type="predicted"/>
<evidence type="ECO:0000259" key="1">
    <source>
        <dbReference type="Pfam" id="PF06985"/>
    </source>
</evidence>
<keyword evidence="3" id="KW-1185">Reference proteome</keyword>
<dbReference type="InterPro" id="IPR052895">
    <property type="entry name" value="HetReg/Transcr_Mod"/>
</dbReference>
<dbReference type="Proteomes" id="UP001595075">
    <property type="component" value="Unassembled WGS sequence"/>
</dbReference>
<dbReference type="PANTHER" id="PTHR24148:SF73">
    <property type="entry name" value="HET DOMAIN PROTEIN (AFU_ORTHOLOGUE AFUA_8G01020)"/>
    <property type="match status" value="1"/>
</dbReference>
<dbReference type="InterPro" id="IPR010730">
    <property type="entry name" value="HET"/>
</dbReference>
<dbReference type="Pfam" id="PF06985">
    <property type="entry name" value="HET"/>
    <property type="match status" value="2"/>
</dbReference>
<reference evidence="2 3" key="1">
    <citation type="journal article" date="2024" name="Commun. Biol.">
        <title>Comparative genomic analysis of thermophilic fungi reveals convergent evolutionary adaptations and gene losses.</title>
        <authorList>
            <person name="Steindorff A.S."/>
            <person name="Aguilar-Pontes M.V."/>
            <person name="Robinson A.J."/>
            <person name="Andreopoulos B."/>
            <person name="LaButti K."/>
            <person name="Kuo A."/>
            <person name="Mondo S."/>
            <person name="Riley R."/>
            <person name="Otillar R."/>
            <person name="Haridas S."/>
            <person name="Lipzen A."/>
            <person name="Grimwood J."/>
            <person name="Schmutz J."/>
            <person name="Clum A."/>
            <person name="Reid I.D."/>
            <person name="Moisan M.C."/>
            <person name="Butler G."/>
            <person name="Nguyen T.T.M."/>
            <person name="Dewar K."/>
            <person name="Conant G."/>
            <person name="Drula E."/>
            <person name="Henrissat B."/>
            <person name="Hansel C."/>
            <person name="Singer S."/>
            <person name="Hutchinson M.I."/>
            <person name="de Vries R.P."/>
            <person name="Natvig D.O."/>
            <person name="Powell A.J."/>
            <person name="Tsang A."/>
            <person name="Grigoriev I.V."/>
        </authorList>
    </citation>
    <scope>NUCLEOTIDE SEQUENCE [LARGE SCALE GENOMIC DNA]</scope>
    <source>
        <strain evidence="2 3">CBS 494.80</strain>
    </source>
</reference>
<evidence type="ECO:0000313" key="2">
    <source>
        <dbReference type="EMBL" id="KAL2071907.1"/>
    </source>
</evidence>
<organism evidence="2 3">
    <name type="scientific">Oculimacula yallundae</name>
    <dbReference type="NCBI Taxonomy" id="86028"/>
    <lineage>
        <taxon>Eukaryota</taxon>
        <taxon>Fungi</taxon>
        <taxon>Dikarya</taxon>
        <taxon>Ascomycota</taxon>
        <taxon>Pezizomycotina</taxon>
        <taxon>Leotiomycetes</taxon>
        <taxon>Helotiales</taxon>
        <taxon>Ploettnerulaceae</taxon>
        <taxon>Oculimacula</taxon>
    </lineage>
</organism>